<evidence type="ECO:0000313" key="5">
    <source>
        <dbReference type="Proteomes" id="UP000193411"/>
    </source>
</evidence>
<dbReference type="Proteomes" id="UP000193411">
    <property type="component" value="Unassembled WGS sequence"/>
</dbReference>
<dbReference type="SUPFAM" id="SSF48452">
    <property type="entry name" value="TPR-like"/>
    <property type="match status" value="2"/>
</dbReference>
<feature type="domain" description="Tetratricopeptide repeat protein 21A/21B second ARM" evidence="3">
    <location>
        <begin position="157"/>
        <end position="413"/>
    </location>
</feature>
<evidence type="ECO:0000313" key="4">
    <source>
        <dbReference type="EMBL" id="ORZ40368.1"/>
    </source>
</evidence>
<dbReference type="PANTHER" id="PTHR14699:SF0">
    <property type="entry name" value="TETRATRICOPEPTIDE REPEAT PROTEIN 21 HOMOLOG"/>
    <property type="match status" value="1"/>
</dbReference>
<dbReference type="Gene3D" id="1.25.40.10">
    <property type="entry name" value="Tetratricopeptide repeat domain"/>
    <property type="match status" value="3"/>
</dbReference>
<comment type="caution">
    <text evidence="4">The sequence shown here is derived from an EMBL/GenBank/DDBJ whole genome shotgun (WGS) entry which is preliminary data.</text>
</comment>
<dbReference type="OrthoDB" id="10259630at2759"/>
<accession>A0A1Y2I0I2</accession>
<comment type="similarity">
    <text evidence="1">Belongs to the TTC21 family.</text>
</comment>
<dbReference type="PANTHER" id="PTHR14699">
    <property type="entry name" value="STI2 PROTEIN-RELATED"/>
    <property type="match status" value="1"/>
</dbReference>
<sequence>MSPVTEQETAFDSLAGKFPKDVGVATGRLLALATSGANTNAATATLLGFRPRHPAGLLVGLLDVALAAGDWDRVNEAAYRILGIDPSAAGGARPSSAMTTSMRPTTAAATGTLAPPSNANPAFGSSTLVPTIDAHLVLLLISLLRDGNPTRSAQSAQGLLTALKREEPDNASILCHVLNLLVRLPLCAPIPPALARDLLPLAEKAVACAAPSDPGPHCTLARVAMRANMWPRAKQAFQLALSVSPHCVPALEGLAVADLALLDGRAGGQLGQDPGAFAALSHDVDLLSSMCPNSPTTQFLHAELAWRTSRAASTRLAHLRLALESTLASVSGARGLDMLDRADLMLVEEIASALVDLCPARPRNPAGAAVATLGMAAEVLTQMYPASGHVKATSAWAEYLSGNVERARERARAVVDGGGGGMAAGSGAFWSATQVLVHVAMTTASGESACEESEQAANEAAGYLDAALAVNLDVRKTDAYQVMRAWVLRVQGKTAEAKDMLANVADDGNKLKHPGDKLVYWCERIRDGSSGVVPMARRALALYPALTVDLQLTEAMAKSKEDPDAALAILREAANTDPGVSAECTRAMAHIYLNVKRDPAAYLRACQQLVDSSTTQPSKTAYVQLARAYTLVDDIDRAVDTLASALCYYPDAPDVQREIADVLLSSHEYGRALEYLQDAVAGSSPAARPGHVLELAKVYAKLGHHDRAEVVLMQTIQDMVPGSSSPPGASGGGGGGLSAAAAAVEIESSLWEHLALAQVALGKPSRDAWQRAAEKSRSPTRRAAMYVKLAGVLGDTGAGADQVEATLEQARQLDPASPKPVVALASLYLKTPGKMDQASALAKEMAAKWPLDDEVAKLLAMTLVHKRQFNEAIEYMKRAVVVGSDGLKELVQGKEKLEAQMRAVLMVGTGTESGEPGKENAAKSSALVNGKVNYEILAQLVDLLHRMDRLEEAAPLLDLEAGVTGPAAVCFCRGLYYQYVRFALLFDFH</sequence>
<dbReference type="AlphaFoldDB" id="A0A1Y2I0I2"/>
<evidence type="ECO:0000256" key="1">
    <source>
        <dbReference type="ARBA" id="ARBA00010935"/>
    </source>
</evidence>
<organism evidence="4 5">
    <name type="scientific">Catenaria anguillulae PL171</name>
    <dbReference type="NCBI Taxonomy" id="765915"/>
    <lineage>
        <taxon>Eukaryota</taxon>
        <taxon>Fungi</taxon>
        <taxon>Fungi incertae sedis</taxon>
        <taxon>Blastocladiomycota</taxon>
        <taxon>Blastocladiomycetes</taxon>
        <taxon>Blastocladiales</taxon>
        <taxon>Catenariaceae</taxon>
        <taxon>Catenaria</taxon>
    </lineage>
</organism>
<dbReference type="PROSITE" id="PS50005">
    <property type="entry name" value="TPR"/>
    <property type="match status" value="1"/>
</dbReference>
<dbReference type="InterPro" id="IPR011990">
    <property type="entry name" value="TPR-like_helical_dom_sf"/>
</dbReference>
<dbReference type="EMBL" id="MCFL01000003">
    <property type="protein sequence ID" value="ORZ40368.1"/>
    <property type="molecule type" value="Genomic_DNA"/>
</dbReference>
<dbReference type="GO" id="GO:0005929">
    <property type="term" value="C:cilium"/>
    <property type="evidence" value="ECO:0007669"/>
    <property type="project" value="GOC"/>
</dbReference>
<evidence type="ECO:0000256" key="2">
    <source>
        <dbReference type="PROSITE-ProRule" id="PRU00339"/>
    </source>
</evidence>
<dbReference type="InterPro" id="IPR056832">
    <property type="entry name" value="ARM_TT21_2nd"/>
</dbReference>
<reference evidence="4 5" key="1">
    <citation type="submission" date="2016-07" db="EMBL/GenBank/DDBJ databases">
        <title>Pervasive Adenine N6-methylation of Active Genes in Fungi.</title>
        <authorList>
            <consortium name="DOE Joint Genome Institute"/>
            <person name="Mondo S.J."/>
            <person name="Dannebaum R.O."/>
            <person name="Kuo R.C."/>
            <person name="Labutti K."/>
            <person name="Haridas S."/>
            <person name="Kuo A."/>
            <person name="Salamov A."/>
            <person name="Ahrendt S.R."/>
            <person name="Lipzen A."/>
            <person name="Sullivan W."/>
            <person name="Andreopoulos W.B."/>
            <person name="Clum A."/>
            <person name="Lindquist E."/>
            <person name="Daum C."/>
            <person name="Ramamoorthy G.K."/>
            <person name="Gryganskyi A."/>
            <person name="Culley D."/>
            <person name="Magnuson J.K."/>
            <person name="James T.Y."/>
            <person name="O'Malley M.A."/>
            <person name="Stajich J.E."/>
            <person name="Spatafora J.W."/>
            <person name="Visel A."/>
            <person name="Grigoriev I.V."/>
        </authorList>
    </citation>
    <scope>NUCLEOTIDE SEQUENCE [LARGE SCALE GENOMIC DNA]</scope>
    <source>
        <strain evidence="4 5">PL171</strain>
    </source>
</reference>
<dbReference type="GO" id="GO:0061512">
    <property type="term" value="P:protein localization to cilium"/>
    <property type="evidence" value="ECO:0007669"/>
    <property type="project" value="TreeGrafter"/>
</dbReference>
<dbReference type="STRING" id="765915.A0A1Y2I0I2"/>
<gene>
    <name evidence="4" type="ORF">BCR44DRAFT_229724</name>
</gene>
<dbReference type="InterPro" id="IPR019734">
    <property type="entry name" value="TPR_rpt"/>
</dbReference>
<dbReference type="GO" id="GO:0035721">
    <property type="term" value="P:intraciliary retrograde transport"/>
    <property type="evidence" value="ECO:0007669"/>
    <property type="project" value="TreeGrafter"/>
</dbReference>
<keyword evidence="5" id="KW-1185">Reference proteome</keyword>
<proteinExistence type="inferred from homology"/>
<name>A0A1Y2I0I2_9FUNG</name>
<evidence type="ECO:0000259" key="3">
    <source>
        <dbReference type="Pfam" id="PF25060"/>
    </source>
</evidence>
<dbReference type="GO" id="GO:0030991">
    <property type="term" value="C:intraciliary transport particle A"/>
    <property type="evidence" value="ECO:0007669"/>
    <property type="project" value="TreeGrafter"/>
</dbReference>
<keyword evidence="2" id="KW-0802">TPR repeat</keyword>
<protein>
    <recommendedName>
        <fullName evidence="3">Tetratricopeptide repeat protein 21A/21B second ARM domain-containing protein</fullName>
    </recommendedName>
</protein>
<dbReference type="InterPro" id="IPR040364">
    <property type="entry name" value="TTC21A/TTC21B"/>
</dbReference>
<dbReference type="Pfam" id="PF25060">
    <property type="entry name" value="ARM_TT21_2nd"/>
    <property type="match status" value="1"/>
</dbReference>
<feature type="repeat" description="TPR" evidence="2">
    <location>
        <begin position="619"/>
        <end position="652"/>
    </location>
</feature>